<dbReference type="AlphaFoldDB" id="A0A8J3BY07"/>
<proteinExistence type="predicted"/>
<evidence type="ECO:0000313" key="1">
    <source>
        <dbReference type="EMBL" id="GGK78654.1"/>
    </source>
</evidence>
<reference evidence="1" key="1">
    <citation type="journal article" date="2014" name="Int. J. Syst. Evol. Microbiol.">
        <title>Complete genome sequence of Corynebacterium casei LMG S-19264T (=DSM 44701T), isolated from a smear-ripened cheese.</title>
        <authorList>
            <consortium name="US DOE Joint Genome Institute (JGI-PGF)"/>
            <person name="Walter F."/>
            <person name="Albersmeier A."/>
            <person name="Kalinowski J."/>
            <person name="Ruckert C."/>
        </authorList>
    </citation>
    <scope>NUCLEOTIDE SEQUENCE</scope>
    <source>
        <strain evidence="1">CGMCC 4.7299</strain>
    </source>
</reference>
<organism evidence="1 2">
    <name type="scientific">Mangrovihabitans endophyticus</name>
    <dbReference type="NCBI Taxonomy" id="1751298"/>
    <lineage>
        <taxon>Bacteria</taxon>
        <taxon>Bacillati</taxon>
        <taxon>Actinomycetota</taxon>
        <taxon>Actinomycetes</taxon>
        <taxon>Micromonosporales</taxon>
        <taxon>Micromonosporaceae</taxon>
        <taxon>Mangrovihabitans</taxon>
    </lineage>
</organism>
<accession>A0A8J3BY07</accession>
<gene>
    <name evidence="1" type="ORF">GCM10012284_10710</name>
</gene>
<dbReference type="EMBL" id="BMMX01000002">
    <property type="protein sequence ID" value="GGK78654.1"/>
    <property type="molecule type" value="Genomic_DNA"/>
</dbReference>
<dbReference type="Proteomes" id="UP000656042">
    <property type="component" value="Unassembled WGS sequence"/>
</dbReference>
<name>A0A8J3BY07_9ACTN</name>
<comment type="caution">
    <text evidence="1">The sequence shown here is derived from an EMBL/GenBank/DDBJ whole genome shotgun (WGS) entry which is preliminary data.</text>
</comment>
<protein>
    <submittedName>
        <fullName evidence="1">Uncharacterized protein</fullName>
    </submittedName>
</protein>
<sequence>MTDHYGEEVRMSALDECDEYPLQIGARQYLISTASTATIDHQRLADLAVQTSVPGDVSVFVASIDVSSPGIRRYLEHLRASGVDAVAVVFDPVTTALVHEGHHLIESQRQLGIPVHVPDPAALPGDAAHRHIPVTTDAQRTTPGQAAGHRLVSDSAAEQHRHWQRLIDAVTAQGPSPALLSALPRSAPGSDLAVHLAVPYALQGNLPGLSVAEELLSSLAPVTPATLEGALRGTFQRIEPAVLAGEFDHGNASAMLAHGWLADRSPAWFWLYRDPAGELRWLDPRPGAESVSPARLVTTVDGIPSLDGDESPLAALLEQADTTALLIDADNNAYTPKRQTPAAAEPAHVPAAGTTRLSDHTVLVGAWYQDGKYAANASSLEAYTGPATIIAVKVRHEILKDFDPVGNRYFSRKVLQRGLAERFTATLARTDTARIAFLTETAPELESLALSLGASVVSARAGADVGTFAVRAPGGSFEEVYQALGNGVWETAHAGATPPPVLPEPLRELVFAPTWPEAQLRYQQHAETFRDPMTLESLSAYRAAASDIAGRHDLPVRFEDRTITAFELLVRTGIDAPASSVAQPDATAAQQFPTDPVVPQEREPSVDFLFGYLTDRPLTAEAEAAGSLPAATIWLRALVGHVVGGTLTPDDLLTLMRAKGELDAERAHRQPGDREVLRGYASVIAALNELVSSADPPAVPTAAATTPLTAEWLTDRLREAGDCFTGQDRVVLLGLAKSYQAHWPERADTVQSILDWITDCH</sequence>
<reference evidence="1" key="2">
    <citation type="submission" date="2020-09" db="EMBL/GenBank/DDBJ databases">
        <authorList>
            <person name="Sun Q."/>
            <person name="Zhou Y."/>
        </authorList>
    </citation>
    <scope>NUCLEOTIDE SEQUENCE</scope>
    <source>
        <strain evidence="1">CGMCC 4.7299</strain>
    </source>
</reference>
<evidence type="ECO:0000313" key="2">
    <source>
        <dbReference type="Proteomes" id="UP000656042"/>
    </source>
</evidence>
<keyword evidence="2" id="KW-1185">Reference proteome</keyword>